<feature type="region of interest" description="Disordered" evidence="1">
    <location>
        <begin position="1"/>
        <end position="20"/>
    </location>
</feature>
<evidence type="ECO:0000256" key="1">
    <source>
        <dbReference type="SAM" id="MobiDB-lite"/>
    </source>
</evidence>
<dbReference type="OrthoDB" id="3026325at2759"/>
<dbReference type="AlphaFoldDB" id="A0A165N451"/>
<evidence type="ECO:0000313" key="3">
    <source>
        <dbReference type="Proteomes" id="UP000076761"/>
    </source>
</evidence>
<feature type="compositionally biased region" description="Polar residues" evidence="1">
    <location>
        <begin position="1"/>
        <end position="16"/>
    </location>
</feature>
<dbReference type="EMBL" id="KV425648">
    <property type="protein sequence ID" value="KZT19151.1"/>
    <property type="molecule type" value="Genomic_DNA"/>
</dbReference>
<dbReference type="InParanoid" id="A0A165N451"/>
<gene>
    <name evidence="2" type="ORF">NEOLEDRAFT_1152119</name>
</gene>
<evidence type="ECO:0000313" key="2">
    <source>
        <dbReference type="EMBL" id="KZT19151.1"/>
    </source>
</evidence>
<sequence length="265" mass="29982">MFSLPQRTITADSASDSNKEMLMDGASDEVPIDISENNHTSEEWDHLLSFLFPSWTAQERSLESLIAILNLGSFYQIAEAREYAIQTLNVRPDFRPALRLSLTRHNRILQWIEPAVHQLFKSSLADLSDIDAHLIGPEILLEVARTQAKIDLHRKHLALSPPKVVHSTYLCDDPKECSRAWNAAWWGEHDRPGVAKALLQPQKPIPGREIGERLQAINVSGMTFSCKALTLQHLRQPLIMERLAAEDKLINAVVDSLYKHLENAM</sequence>
<keyword evidence="3" id="KW-1185">Reference proteome</keyword>
<dbReference type="STRING" id="1314782.A0A165N451"/>
<organism evidence="2 3">
    <name type="scientific">Neolentinus lepideus HHB14362 ss-1</name>
    <dbReference type="NCBI Taxonomy" id="1314782"/>
    <lineage>
        <taxon>Eukaryota</taxon>
        <taxon>Fungi</taxon>
        <taxon>Dikarya</taxon>
        <taxon>Basidiomycota</taxon>
        <taxon>Agaricomycotina</taxon>
        <taxon>Agaricomycetes</taxon>
        <taxon>Gloeophyllales</taxon>
        <taxon>Gloeophyllaceae</taxon>
        <taxon>Neolentinus</taxon>
    </lineage>
</organism>
<accession>A0A165N451</accession>
<reference evidence="2 3" key="1">
    <citation type="journal article" date="2016" name="Mol. Biol. Evol.">
        <title>Comparative Genomics of Early-Diverging Mushroom-Forming Fungi Provides Insights into the Origins of Lignocellulose Decay Capabilities.</title>
        <authorList>
            <person name="Nagy L.G."/>
            <person name="Riley R."/>
            <person name="Tritt A."/>
            <person name="Adam C."/>
            <person name="Daum C."/>
            <person name="Floudas D."/>
            <person name="Sun H."/>
            <person name="Yadav J.S."/>
            <person name="Pangilinan J."/>
            <person name="Larsson K.H."/>
            <person name="Matsuura K."/>
            <person name="Barry K."/>
            <person name="Labutti K."/>
            <person name="Kuo R."/>
            <person name="Ohm R.A."/>
            <person name="Bhattacharya S.S."/>
            <person name="Shirouzu T."/>
            <person name="Yoshinaga Y."/>
            <person name="Martin F.M."/>
            <person name="Grigoriev I.V."/>
            <person name="Hibbett D.S."/>
        </authorList>
    </citation>
    <scope>NUCLEOTIDE SEQUENCE [LARGE SCALE GENOMIC DNA]</scope>
    <source>
        <strain evidence="2 3">HHB14362 ss-1</strain>
    </source>
</reference>
<protein>
    <submittedName>
        <fullName evidence="2">Uncharacterized protein</fullName>
    </submittedName>
</protein>
<dbReference type="Proteomes" id="UP000076761">
    <property type="component" value="Unassembled WGS sequence"/>
</dbReference>
<name>A0A165N451_9AGAM</name>
<proteinExistence type="predicted"/>